<name>A0ABT9NVH4_9ACTN</name>
<gene>
    <name evidence="3" type="ORF">J2S57_000174</name>
</gene>
<feature type="region of interest" description="Disordered" evidence="1">
    <location>
        <begin position="1"/>
        <end position="35"/>
    </location>
</feature>
<evidence type="ECO:0000259" key="2">
    <source>
        <dbReference type="Pfam" id="PF07238"/>
    </source>
</evidence>
<keyword evidence="4" id="KW-1185">Reference proteome</keyword>
<comment type="caution">
    <text evidence="3">The sequence shown here is derived from an EMBL/GenBank/DDBJ whole genome shotgun (WGS) entry which is preliminary data.</text>
</comment>
<sequence>MKLVPWSRKSSSAAVPAQTGGSKESDSAAAGAKARQRYDLPEVGNTATVIWMLEGPDPDAVVYHDVPAEVRGPEPGPGAQIGVKLELTSEDAQILPHPGDPVTMRWRNGPREVQIAARVINYTAKSSGGLGWKVEVLSEPALTQRRRYVREMIAVPLTIYDADDNPLAAGNTIDISEGGIACNVNGIMIQEGSDIKAEVTLPEVGTLTIDGIVLRSAEGRGATIIKFEDGHAHQDTLRQLVFARQIANRQAMMEWES</sequence>
<organism evidence="3 4">
    <name type="scientific">Kineosporia succinea</name>
    <dbReference type="NCBI Taxonomy" id="84632"/>
    <lineage>
        <taxon>Bacteria</taxon>
        <taxon>Bacillati</taxon>
        <taxon>Actinomycetota</taxon>
        <taxon>Actinomycetes</taxon>
        <taxon>Kineosporiales</taxon>
        <taxon>Kineosporiaceae</taxon>
        <taxon>Kineosporia</taxon>
    </lineage>
</organism>
<accession>A0ABT9NVH4</accession>
<reference evidence="3 4" key="1">
    <citation type="submission" date="2023-07" db="EMBL/GenBank/DDBJ databases">
        <title>Sequencing the genomes of 1000 actinobacteria strains.</title>
        <authorList>
            <person name="Klenk H.-P."/>
        </authorList>
    </citation>
    <scope>NUCLEOTIDE SEQUENCE [LARGE SCALE GENOMIC DNA]</scope>
    <source>
        <strain evidence="3 4">DSM 44388</strain>
    </source>
</reference>
<dbReference type="RefSeq" id="WP_307236965.1">
    <property type="nucleotide sequence ID" value="NZ_JAUSQZ010000001.1"/>
</dbReference>
<evidence type="ECO:0000313" key="4">
    <source>
        <dbReference type="Proteomes" id="UP001235712"/>
    </source>
</evidence>
<dbReference type="Pfam" id="PF07238">
    <property type="entry name" value="PilZ"/>
    <property type="match status" value="1"/>
</dbReference>
<dbReference type="InterPro" id="IPR009875">
    <property type="entry name" value="PilZ_domain"/>
</dbReference>
<evidence type="ECO:0000313" key="3">
    <source>
        <dbReference type="EMBL" id="MDP9824425.1"/>
    </source>
</evidence>
<dbReference type="Proteomes" id="UP001235712">
    <property type="component" value="Unassembled WGS sequence"/>
</dbReference>
<evidence type="ECO:0000256" key="1">
    <source>
        <dbReference type="SAM" id="MobiDB-lite"/>
    </source>
</evidence>
<feature type="domain" description="PilZ" evidence="2">
    <location>
        <begin position="144"/>
        <end position="242"/>
    </location>
</feature>
<protein>
    <recommendedName>
        <fullName evidence="2">PilZ domain-containing protein</fullName>
    </recommendedName>
</protein>
<dbReference type="Gene3D" id="2.40.10.220">
    <property type="entry name" value="predicted glycosyltransferase like domains"/>
    <property type="match status" value="1"/>
</dbReference>
<dbReference type="EMBL" id="JAUSQZ010000001">
    <property type="protein sequence ID" value="MDP9824425.1"/>
    <property type="molecule type" value="Genomic_DNA"/>
</dbReference>
<proteinExistence type="predicted"/>